<reference evidence="2" key="1">
    <citation type="submission" date="2016-07" db="EMBL/GenBank/DDBJ databases">
        <authorList>
            <person name="Jaenicke Sebastian"/>
        </authorList>
    </citation>
    <scope>NUCLEOTIDE SEQUENCE [LARGE SCALE GENOMIC DNA]</scope>
</reference>
<sequence>MRISFENWKVWYPISFELQYNKAPSTEQIVADFVAFERGRSDFW</sequence>
<proteinExistence type="predicted"/>
<accession>A0A1C3TM54</accession>
<dbReference type="AlphaFoldDB" id="A0A1C3TM54"/>
<name>A0A1C3TM54_XANCT</name>
<dbReference type="Proteomes" id="UP000093071">
    <property type="component" value="Chromosome I"/>
</dbReference>
<dbReference type="EMBL" id="LT604072">
    <property type="protein sequence ID" value="SCB04324.1"/>
    <property type="molecule type" value="Genomic_DNA"/>
</dbReference>
<gene>
    <name evidence="1" type="ORF">BN444_02705</name>
</gene>
<protein>
    <submittedName>
        <fullName evidence="1">Uncharacterized protein</fullName>
    </submittedName>
</protein>
<organism evidence="1 2">
    <name type="scientific">Xanthomonas translucens pv. translucens DSM 18974</name>
    <dbReference type="NCBI Taxonomy" id="1261556"/>
    <lineage>
        <taxon>Bacteria</taxon>
        <taxon>Pseudomonadati</taxon>
        <taxon>Pseudomonadota</taxon>
        <taxon>Gammaproteobacteria</taxon>
        <taxon>Lysobacterales</taxon>
        <taxon>Lysobacteraceae</taxon>
        <taxon>Xanthomonas</taxon>
        <taxon>Xanthomonas translucens group</taxon>
    </lineage>
</organism>
<evidence type="ECO:0000313" key="1">
    <source>
        <dbReference type="EMBL" id="SCB04324.1"/>
    </source>
</evidence>
<evidence type="ECO:0000313" key="2">
    <source>
        <dbReference type="Proteomes" id="UP000093071"/>
    </source>
</evidence>